<feature type="signal peptide" evidence="1">
    <location>
        <begin position="1"/>
        <end position="19"/>
    </location>
</feature>
<dbReference type="EMBL" id="AYUF01000369">
    <property type="protein sequence ID" value="ETK02280.1"/>
    <property type="molecule type" value="Genomic_DNA"/>
</dbReference>
<evidence type="ECO:0000313" key="3">
    <source>
        <dbReference type="Proteomes" id="UP000018837"/>
    </source>
</evidence>
<proteinExistence type="predicted"/>
<dbReference type="AlphaFoldDB" id="W2C555"/>
<reference evidence="2 3" key="1">
    <citation type="submission" date="2013-11" db="EMBL/GenBank/DDBJ databases">
        <title>Single cell genomics of uncultured Tannerella BU063 (oral taxon 286).</title>
        <authorList>
            <person name="Beall C.J."/>
            <person name="Campbell A.G."/>
            <person name="Griffen A.L."/>
            <person name="Podar M."/>
            <person name="Leys E.J."/>
        </authorList>
    </citation>
    <scope>NUCLEOTIDE SEQUENCE [LARGE SCALE GENOMIC DNA]</scope>
    <source>
        <strain evidence="2">Cell 2</strain>
    </source>
</reference>
<feature type="chain" id="PRO_5004812489" description="DUF4468 domain-containing protein" evidence="1">
    <location>
        <begin position="20"/>
        <end position="183"/>
    </location>
</feature>
<dbReference type="Proteomes" id="UP000018837">
    <property type="component" value="Unassembled WGS sequence"/>
</dbReference>
<evidence type="ECO:0000256" key="1">
    <source>
        <dbReference type="SAM" id="SignalP"/>
    </source>
</evidence>
<accession>W2C555</accession>
<name>W2C555_9BACT</name>
<gene>
    <name evidence="2" type="ORF">N425_05045</name>
</gene>
<dbReference type="PATRIC" id="fig|1411148.3.peg.722"/>
<evidence type="ECO:0000313" key="2">
    <source>
        <dbReference type="EMBL" id="ETK02280.1"/>
    </source>
</evidence>
<organism evidence="2 3">
    <name type="scientific">Tannerella sp. oral taxon BU063 isolate Cell 2</name>
    <dbReference type="NCBI Taxonomy" id="1411148"/>
    <lineage>
        <taxon>Bacteria</taxon>
        <taxon>Pseudomonadati</taxon>
        <taxon>Bacteroidota</taxon>
        <taxon>Bacteroidia</taxon>
        <taxon>Bacteroidales</taxon>
        <taxon>Tannerellaceae</taxon>
        <taxon>Tannerella</taxon>
    </lineage>
</organism>
<keyword evidence="1" id="KW-0732">Signal</keyword>
<sequence>MRKSTLVALLSLAILAAFAQSKTIEQIRADYNALKTEVARLPQMKETGIMYCLIIDDNPQGATYPGVGHFRSKTHFYYDVAGDEPPVLRLAVESYEGGTQRTHTEAMYDERGRASFVFVSQRTVDGQPVVEQRLYMEGDSALDFTLNKIGAAEGLRAQSQRDVWMKANRLVKQFLSVMGGGDE</sequence>
<protein>
    <recommendedName>
        <fullName evidence="4">DUF4468 domain-containing protein</fullName>
    </recommendedName>
</protein>
<evidence type="ECO:0008006" key="4">
    <source>
        <dbReference type="Google" id="ProtNLM"/>
    </source>
</evidence>
<comment type="caution">
    <text evidence="2">The sequence shown here is derived from an EMBL/GenBank/DDBJ whole genome shotgun (WGS) entry which is preliminary data.</text>
</comment>